<evidence type="ECO:0000313" key="5">
    <source>
        <dbReference type="EMBL" id="KII74468.1"/>
    </source>
</evidence>
<evidence type="ECO:0000256" key="1">
    <source>
        <dbReference type="ARBA" id="ARBA00006471"/>
    </source>
</evidence>
<dbReference type="NCBIfam" id="NF003115">
    <property type="entry name" value="PRK04034.1"/>
    <property type="match status" value="1"/>
</dbReference>
<dbReference type="Pfam" id="PF00410">
    <property type="entry name" value="Ribosomal_S8"/>
    <property type="match status" value="1"/>
</dbReference>
<proteinExistence type="inferred from homology"/>
<keyword evidence="2 4" id="KW-0689">Ribosomal protein</keyword>
<dbReference type="Gene3D" id="3.30.1490.10">
    <property type="match status" value="1"/>
</dbReference>
<dbReference type="GO" id="GO:0005840">
    <property type="term" value="C:ribosome"/>
    <property type="evidence" value="ECO:0007669"/>
    <property type="project" value="UniProtKB-KW"/>
</dbReference>
<dbReference type="OMA" id="LPAKNFG"/>
<dbReference type="InterPro" id="IPR035987">
    <property type="entry name" value="Ribosomal_uS8_sf"/>
</dbReference>
<dbReference type="GO" id="GO:0003735">
    <property type="term" value="F:structural constituent of ribosome"/>
    <property type="evidence" value="ECO:0007669"/>
    <property type="project" value="InterPro"/>
</dbReference>
<evidence type="ECO:0000256" key="2">
    <source>
        <dbReference type="ARBA" id="ARBA00022980"/>
    </source>
</evidence>
<organism evidence="5 6">
    <name type="scientific">Thelohanellus kitauei</name>
    <name type="common">Myxosporean</name>
    <dbReference type="NCBI Taxonomy" id="669202"/>
    <lineage>
        <taxon>Eukaryota</taxon>
        <taxon>Metazoa</taxon>
        <taxon>Cnidaria</taxon>
        <taxon>Myxozoa</taxon>
        <taxon>Myxosporea</taxon>
        <taxon>Bivalvulida</taxon>
        <taxon>Platysporina</taxon>
        <taxon>Myxobolidae</taxon>
        <taxon>Thelohanellus</taxon>
    </lineage>
</organism>
<keyword evidence="6" id="KW-1185">Reference proteome</keyword>
<dbReference type="GO" id="GO:0006412">
    <property type="term" value="P:translation"/>
    <property type="evidence" value="ECO:0007669"/>
    <property type="project" value="InterPro"/>
</dbReference>
<name>A0A0C2JY95_THEKT</name>
<comment type="similarity">
    <text evidence="1 4">Belongs to the universal ribosomal protein uS8 family.</text>
</comment>
<dbReference type="InterPro" id="IPR047863">
    <property type="entry name" value="Ribosomal_uS8_CS"/>
</dbReference>
<reference evidence="5 6" key="1">
    <citation type="journal article" date="2014" name="Genome Biol. Evol.">
        <title>The genome of the myxosporean Thelohanellus kitauei shows adaptations to nutrient acquisition within its fish host.</title>
        <authorList>
            <person name="Yang Y."/>
            <person name="Xiong J."/>
            <person name="Zhou Z."/>
            <person name="Huo F."/>
            <person name="Miao W."/>
            <person name="Ran C."/>
            <person name="Liu Y."/>
            <person name="Zhang J."/>
            <person name="Feng J."/>
            <person name="Wang M."/>
            <person name="Wang M."/>
            <person name="Wang L."/>
            <person name="Yao B."/>
        </authorList>
    </citation>
    <scope>NUCLEOTIDE SEQUENCE [LARGE SCALE GENOMIC DNA]</scope>
    <source>
        <strain evidence="5">Wuqing</strain>
    </source>
</reference>
<dbReference type="SUPFAM" id="SSF56047">
    <property type="entry name" value="Ribosomal protein S8"/>
    <property type="match status" value="1"/>
</dbReference>
<dbReference type="AlphaFoldDB" id="A0A0C2JY95"/>
<dbReference type="Gene3D" id="3.30.1370.30">
    <property type="match status" value="1"/>
</dbReference>
<evidence type="ECO:0000256" key="4">
    <source>
        <dbReference type="RuleBase" id="RU003660"/>
    </source>
</evidence>
<dbReference type="EMBL" id="JWZT01000395">
    <property type="protein sequence ID" value="KII74468.1"/>
    <property type="molecule type" value="Genomic_DNA"/>
</dbReference>
<accession>A0A0C2JY95</accession>
<dbReference type="FunFam" id="3.30.1370.30:FF:000001">
    <property type="entry name" value="40S ribosomal protein S15a"/>
    <property type="match status" value="1"/>
</dbReference>
<dbReference type="OrthoDB" id="10250260at2759"/>
<keyword evidence="3 4" id="KW-0687">Ribonucleoprotein</keyword>
<gene>
    <name evidence="5" type="ORF">RF11_15421</name>
</gene>
<dbReference type="GO" id="GO:1990904">
    <property type="term" value="C:ribonucleoprotein complex"/>
    <property type="evidence" value="ECO:0007669"/>
    <property type="project" value="UniProtKB-KW"/>
</dbReference>
<dbReference type="PROSITE" id="PS00053">
    <property type="entry name" value="RIBOSOMAL_S8"/>
    <property type="match status" value="1"/>
</dbReference>
<dbReference type="Proteomes" id="UP000031668">
    <property type="component" value="Unassembled WGS sequence"/>
</dbReference>
<dbReference type="InterPro" id="IPR000630">
    <property type="entry name" value="Ribosomal_uS8"/>
</dbReference>
<protein>
    <submittedName>
        <fullName evidence="5">40S ribosomal protein S15a</fullName>
    </submittedName>
</protein>
<dbReference type="PANTHER" id="PTHR11758">
    <property type="entry name" value="40S RIBOSOMAL PROTEIN S15A"/>
    <property type="match status" value="1"/>
</dbReference>
<evidence type="ECO:0000313" key="6">
    <source>
        <dbReference type="Proteomes" id="UP000031668"/>
    </source>
</evidence>
<evidence type="ECO:0000256" key="3">
    <source>
        <dbReference type="ARBA" id="ARBA00023274"/>
    </source>
</evidence>
<comment type="caution">
    <text evidence="5">The sequence shown here is derived from an EMBL/GenBank/DDBJ whole genome shotgun (WGS) entry which is preliminary data.</text>
</comment>
<sequence>MVRCSVLHDALKSILNAERRGKRQVLIRPSSKVIIGFLRVMMDKGYIQSFEVIDDHRANKIVVYLNGRITKCGVISPRLDVPLQRMDKAISYLLPSRQFGSVILTTSSGIMDHEQARKKNTGGKILGYFY</sequence>
<dbReference type="FunFam" id="3.30.1490.10:FF:000002">
    <property type="entry name" value="40S ribosomal protein S15a"/>
    <property type="match status" value="1"/>
</dbReference>